<protein>
    <submittedName>
        <fullName evidence="3">Phage tail protein</fullName>
    </submittedName>
</protein>
<evidence type="ECO:0000256" key="1">
    <source>
        <dbReference type="SAM" id="MobiDB-lite"/>
    </source>
</evidence>
<dbReference type="EMBL" id="MAAX01000115">
    <property type="protein sequence ID" value="OUS14666.1"/>
    <property type="molecule type" value="Genomic_DNA"/>
</dbReference>
<dbReference type="Pfam" id="PF07484">
    <property type="entry name" value="Collar"/>
    <property type="match status" value="1"/>
</dbReference>
<comment type="caution">
    <text evidence="3">The sequence shown here is derived from an EMBL/GenBank/DDBJ whole genome shotgun (WGS) entry which is preliminary data.</text>
</comment>
<dbReference type="InterPro" id="IPR037053">
    <property type="entry name" value="Phage_tail_collar_dom_sf"/>
</dbReference>
<dbReference type="AlphaFoldDB" id="A0A1Z8AWF8"/>
<organism evidence="3 4">
    <name type="scientific">Nonlabens dokdonensis</name>
    <dbReference type="NCBI Taxonomy" id="328515"/>
    <lineage>
        <taxon>Bacteria</taxon>
        <taxon>Pseudomonadati</taxon>
        <taxon>Bacteroidota</taxon>
        <taxon>Flavobacteriia</taxon>
        <taxon>Flavobacteriales</taxon>
        <taxon>Flavobacteriaceae</taxon>
        <taxon>Nonlabens</taxon>
    </lineage>
</organism>
<feature type="domain" description="Phage tail collar" evidence="2">
    <location>
        <begin position="7"/>
        <end position="62"/>
    </location>
</feature>
<evidence type="ECO:0000313" key="4">
    <source>
        <dbReference type="Proteomes" id="UP000196102"/>
    </source>
</evidence>
<name>A0A1Z8AWF8_9FLAO</name>
<feature type="region of interest" description="Disordered" evidence="1">
    <location>
        <begin position="96"/>
        <end position="129"/>
    </location>
</feature>
<sequence length="189" mass="19476">MMDPFLGEITTFAGNFAPRGWAFCHGQLLAISQNTALFSILGTTYGGDGRTTFALPDLRGRAAVSQGNGPGLSNYSLGQRGGVENVTLNQTQIPSHTHTASGTVRASSGTGTSNDPAGANFASASTPLNPTTTVDTQVYTSGANDGTMAANNVDVTVGNSGSSQSHTNMQPYLAINYIIALQGVFPSRN</sequence>
<dbReference type="Proteomes" id="UP000196102">
    <property type="component" value="Unassembled WGS sequence"/>
</dbReference>
<dbReference type="SUPFAM" id="SSF88874">
    <property type="entry name" value="Receptor-binding domain of short tail fibre protein gp12"/>
    <property type="match status" value="1"/>
</dbReference>
<accession>A0A1Z8AWF8</accession>
<dbReference type="Gene3D" id="3.90.1340.10">
    <property type="entry name" value="Phage tail collar domain"/>
    <property type="match status" value="1"/>
</dbReference>
<proteinExistence type="predicted"/>
<gene>
    <name evidence="3" type="ORF">A9Q93_07415</name>
</gene>
<evidence type="ECO:0000313" key="3">
    <source>
        <dbReference type="EMBL" id="OUS14666.1"/>
    </source>
</evidence>
<dbReference type="InterPro" id="IPR011083">
    <property type="entry name" value="Phage_tail_collar_dom"/>
</dbReference>
<feature type="compositionally biased region" description="Polar residues" evidence="1">
    <location>
        <begin position="96"/>
        <end position="115"/>
    </location>
</feature>
<evidence type="ECO:0000259" key="2">
    <source>
        <dbReference type="Pfam" id="PF07484"/>
    </source>
</evidence>
<reference evidence="4" key="1">
    <citation type="journal article" date="2017" name="Proc. Natl. Acad. Sci. U.S.A.">
        <title>Simulation of Deepwater Horizon oil plume reveals substrate specialization within a complex community of hydrocarbon-degraders.</title>
        <authorList>
            <person name="Hu P."/>
            <person name="Dubinsky E.A."/>
            <person name="Probst A.J."/>
            <person name="Wang J."/>
            <person name="Sieber C.M.K."/>
            <person name="Tom L.M."/>
            <person name="Gardinali P."/>
            <person name="Banfield J.F."/>
            <person name="Atlas R.M."/>
            <person name="Andersen G.L."/>
        </authorList>
    </citation>
    <scope>NUCLEOTIDE SEQUENCE [LARGE SCALE GENOMIC DNA]</scope>
</reference>